<keyword evidence="1" id="KW-1133">Transmembrane helix</keyword>
<dbReference type="STRING" id="1073327.SAMN04488108_2615"/>
<accession>A0A1M7ZED9</accession>
<sequence>MKLSQAQIEQLKKLIFYKGFPEIDVQYEILDHVACEVEKLMEENPNLSLEDAFQKVHSSFGIFGFSTLEESYKKMIEKRTWSYFWNAIKELIFSYRIIFPLSLALLTFQSSTLFNDPSSWILVLMGFVVMGSTYIVIKYWKNHKELKNYACYAGSKSVFQYLNQSFLICIYAYQFVYLRAAETDSIFTSILKGAIILVLMGFVVSIFILPKILNQSIQETEKLKSIYEG</sequence>
<dbReference type="RefSeq" id="WP_073572234.1">
    <property type="nucleotide sequence ID" value="NZ_FRXN01000003.1"/>
</dbReference>
<keyword evidence="3" id="KW-1185">Reference proteome</keyword>
<protein>
    <submittedName>
        <fullName evidence="2">Uncharacterized protein</fullName>
    </submittedName>
</protein>
<keyword evidence="1" id="KW-0472">Membrane</keyword>
<reference evidence="3" key="1">
    <citation type="submission" date="2016-12" db="EMBL/GenBank/DDBJ databases">
        <authorList>
            <person name="Varghese N."/>
            <person name="Submissions S."/>
        </authorList>
    </citation>
    <scope>NUCLEOTIDE SEQUENCE [LARGE SCALE GENOMIC DNA]</scope>
    <source>
        <strain evidence="3">DSM 25035</strain>
    </source>
</reference>
<dbReference type="EMBL" id="FRXN01000003">
    <property type="protein sequence ID" value="SHO63234.1"/>
    <property type="molecule type" value="Genomic_DNA"/>
</dbReference>
<keyword evidence="1" id="KW-0812">Transmembrane</keyword>
<proteinExistence type="predicted"/>
<name>A0A1M7ZED9_9BACT</name>
<evidence type="ECO:0000256" key="1">
    <source>
        <dbReference type="SAM" id="Phobius"/>
    </source>
</evidence>
<organism evidence="2 3">
    <name type="scientific">Algoriphagus zhangzhouensis</name>
    <dbReference type="NCBI Taxonomy" id="1073327"/>
    <lineage>
        <taxon>Bacteria</taxon>
        <taxon>Pseudomonadati</taxon>
        <taxon>Bacteroidota</taxon>
        <taxon>Cytophagia</taxon>
        <taxon>Cytophagales</taxon>
        <taxon>Cyclobacteriaceae</taxon>
        <taxon>Algoriphagus</taxon>
    </lineage>
</organism>
<dbReference type="AlphaFoldDB" id="A0A1M7ZED9"/>
<feature type="transmembrane region" description="Helical" evidence="1">
    <location>
        <begin position="161"/>
        <end position="180"/>
    </location>
</feature>
<dbReference type="OrthoDB" id="662673at2"/>
<gene>
    <name evidence="2" type="ORF">SAMN04488108_2615</name>
</gene>
<feature type="transmembrane region" description="Helical" evidence="1">
    <location>
        <begin position="83"/>
        <end position="108"/>
    </location>
</feature>
<evidence type="ECO:0000313" key="3">
    <source>
        <dbReference type="Proteomes" id="UP000184609"/>
    </source>
</evidence>
<dbReference type="Proteomes" id="UP000184609">
    <property type="component" value="Unassembled WGS sequence"/>
</dbReference>
<feature type="transmembrane region" description="Helical" evidence="1">
    <location>
        <begin position="186"/>
        <end position="209"/>
    </location>
</feature>
<feature type="transmembrane region" description="Helical" evidence="1">
    <location>
        <begin position="120"/>
        <end position="140"/>
    </location>
</feature>
<evidence type="ECO:0000313" key="2">
    <source>
        <dbReference type="EMBL" id="SHO63234.1"/>
    </source>
</evidence>